<dbReference type="SUPFAM" id="SSF52172">
    <property type="entry name" value="CheY-like"/>
    <property type="match status" value="1"/>
</dbReference>
<reference evidence="8 9" key="1">
    <citation type="submission" date="2019-07" db="EMBL/GenBank/DDBJ databases">
        <authorList>
            <person name="Kim J."/>
        </authorList>
    </citation>
    <scope>NUCLEOTIDE SEQUENCE [LARGE SCALE GENOMIC DNA]</scope>
    <source>
        <strain evidence="8 9">G13</strain>
    </source>
</reference>
<dbReference type="InterPro" id="IPR011006">
    <property type="entry name" value="CheY-like_superfamily"/>
</dbReference>
<dbReference type="InterPro" id="IPR005158">
    <property type="entry name" value="BTAD"/>
</dbReference>
<keyword evidence="4" id="KW-0238">DNA-binding</keyword>
<dbReference type="InterPro" id="IPR001789">
    <property type="entry name" value="Sig_transdc_resp-reg_receiver"/>
</dbReference>
<dbReference type="InterPro" id="IPR016032">
    <property type="entry name" value="Sig_transdc_resp-reg_C-effctor"/>
</dbReference>
<organism evidence="8 9">
    <name type="scientific">Cohnella terricola</name>
    <dbReference type="NCBI Taxonomy" id="1289167"/>
    <lineage>
        <taxon>Bacteria</taxon>
        <taxon>Bacillati</taxon>
        <taxon>Bacillota</taxon>
        <taxon>Bacilli</taxon>
        <taxon>Bacillales</taxon>
        <taxon>Paenibacillaceae</taxon>
        <taxon>Cohnella</taxon>
    </lineage>
</organism>
<dbReference type="PROSITE" id="PS50110">
    <property type="entry name" value="RESPONSE_REGULATORY"/>
    <property type="match status" value="1"/>
</dbReference>
<dbReference type="Pfam" id="PF03704">
    <property type="entry name" value="BTAD"/>
    <property type="match status" value="1"/>
</dbReference>
<dbReference type="InterPro" id="IPR036388">
    <property type="entry name" value="WH-like_DNA-bd_sf"/>
</dbReference>
<comment type="similarity">
    <text evidence="1">Belongs to the AfsR/DnrI/RedD regulatory family.</text>
</comment>
<evidence type="ECO:0000256" key="4">
    <source>
        <dbReference type="ARBA" id="ARBA00023125"/>
    </source>
</evidence>
<feature type="modified residue" description="4-aspartylphosphate" evidence="6">
    <location>
        <position position="54"/>
    </location>
</feature>
<dbReference type="SMART" id="SM00862">
    <property type="entry name" value="Trans_reg_C"/>
    <property type="match status" value="1"/>
</dbReference>
<dbReference type="InterPro" id="IPR051677">
    <property type="entry name" value="AfsR-DnrI-RedD_regulator"/>
</dbReference>
<comment type="caution">
    <text evidence="8">The sequence shown here is derived from an EMBL/GenBank/DDBJ whole genome shotgun (WGS) entry which is preliminary data.</text>
</comment>
<dbReference type="RefSeq" id="WP_144702753.1">
    <property type="nucleotide sequence ID" value="NZ_VNJJ01000007.1"/>
</dbReference>
<dbReference type="SUPFAM" id="SSF46894">
    <property type="entry name" value="C-terminal effector domain of the bipartite response regulators"/>
    <property type="match status" value="1"/>
</dbReference>
<dbReference type="PANTHER" id="PTHR35807:SF1">
    <property type="entry name" value="TRANSCRIPTIONAL REGULATOR REDD"/>
    <property type="match status" value="1"/>
</dbReference>
<name>A0A559JGN5_9BACL</name>
<evidence type="ECO:0000259" key="7">
    <source>
        <dbReference type="PROSITE" id="PS50110"/>
    </source>
</evidence>
<dbReference type="SUPFAM" id="SSF48452">
    <property type="entry name" value="TPR-like"/>
    <property type="match status" value="1"/>
</dbReference>
<dbReference type="SMART" id="SM00448">
    <property type="entry name" value="REC"/>
    <property type="match status" value="1"/>
</dbReference>
<keyword evidence="6" id="KW-0597">Phosphoprotein</keyword>
<evidence type="ECO:0000313" key="9">
    <source>
        <dbReference type="Proteomes" id="UP000316330"/>
    </source>
</evidence>
<evidence type="ECO:0000256" key="1">
    <source>
        <dbReference type="ARBA" id="ARBA00005820"/>
    </source>
</evidence>
<dbReference type="Gene3D" id="3.40.50.2300">
    <property type="match status" value="1"/>
</dbReference>
<keyword evidence="5" id="KW-0804">Transcription</keyword>
<dbReference type="PANTHER" id="PTHR35807">
    <property type="entry name" value="TRANSCRIPTIONAL REGULATOR REDD-RELATED"/>
    <property type="match status" value="1"/>
</dbReference>
<evidence type="ECO:0000256" key="6">
    <source>
        <dbReference type="PROSITE-ProRule" id="PRU00169"/>
    </source>
</evidence>
<keyword evidence="2" id="KW-0902">Two-component regulatory system</keyword>
<sequence>MLNVMIVEDEKPILDLMERLVGQQPLLNVVGAFTSPITALESHEELKPDAVFLDIEMPKMGGIELADKLRMQNEELQIVFTTAYPGYAVEAFRVSAVDYLLKPVTPEALERVVARLSKIHAMRSALNPVSADKEEATVRCFGTFQTRGQDGSPMNWPTRKTEELFAYLLAYPNRLVGKWQLADLLWPDLDEDRALHNVHNTVYRLKKALKDAGVGVDLSNSNEGYHLRMSPGFSDLERFRDFMNGTAEIDERNAPEGDKLLRSHAGPLFGGKDYVWSAGLAAEISAQQAGLARMMTAYYRRSGDRAAAKEALRVYLSYAPLDEEMTGELLRLYADDGEAGPLRAQYEQHVRRMESELGIAPSQEIRKLAAKFATASTEA</sequence>
<evidence type="ECO:0000313" key="8">
    <source>
        <dbReference type="EMBL" id="TVX99039.1"/>
    </source>
</evidence>
<accession>A0A559JGN5</accession>
<protein>
    <submittedName>
        <fullName evidence="8">Response regulator</fullName>
    </submittedName>
</protein>
<dbReference type="AlphaFoldDB" id="A0A559JGN5"/>
<dbReference type="InterPro" id="IPR001867">
    <property type="entry name" value="OmpR/PhoB-type_DNA-bd"/>
</dbReference>
<keyword evidence="9" id="KW-1185">Reference proteome</keyword>
<dbReference type="OrthoDB" id="3190595at2"/>
<evidence type="ECO:0000256" key="3">
    <source>
        <dbReference type="ARBA" id="ARBA00023015"/>
    </source>
</evidence>
<dbReference type="GO" id="GO:0006355">
    <property type="term" value="P:regulation of DNA-templated transcription"/>
    <property type="evidence" value="ECO:0007669"/>
    <property type="project" value="InterPro"/>
</dbReference>
<dbReference type="Gene3D" id="1.25.40.10">
    <property type="entry name" value="Tetratricopeptide repeat domain"/>
    <property type="match status" value="1"/>
</dbReference>
<dbReference type="GO" id="GO:0003677">
    <property type="term" value="F:DNA binding"/>
    <property type="evidence" value="ECO:0007669"/>
    <property type="project" value="UniProtKB-KW"/>
</dbReference>
<evidence type="ECO:0000256" key="5">
    <source>
        <dbReference type="ARBA" id="ARBA00023163"/>
    </source>
</evidence>
<dbReference type="Pfam" id="PF00072">
    <property type="entry name" value="Response_reg"/>
    <property type="match status" value="1"/>
</dbReference>
<dbReference type="EMBL" id="VNJJ01000007">
    <property type="protein sequence ID" value="TVX99039.1"/>
    <property type="molecule type" value="Genomic_DNA"/>
</dbReference>
<dbReference type="Proteomes" id="UP000316330">
    <property type="component" value="Unassembled WGS sequence"/>
</dbReference>
<dbReference type="SMART" id="SM01043">
    <property type="entry name" value="BTAD"/>
    <property type="match status" value="1"/>
</dbReference>
<proteinExistence type="inferred from homology"/>
<gene>
    <name evidence="8" type="ORF">FPZ45_13865</name>
</gene>
<dbReference type="InterPro" id="IPR011990">
    <property type="entry name" value="TPR-like_helical_dom_sf"/>
</dbReference>
<evidence type="ECO:0000256" key="2">
    <source>
        <dbReference type="ARBA" id="ARBA00023012"/>
    </source>
</evidence>
<keyword evidence="3" id="KW-0805">Transcription regulation</keyword>
<feature type="domain" description="Response regulatory" evidence="7">
    <location>
        <begin position="3"/>
        <end position="117"/>
    </location>
</feature>
<dbReference type="GO" id="GO:0000160">
    <property type="term" value="P:phosphorelay signal transduction system"/>
    <property type="evidence" value="ECO:0007669"/>
    <property type="project" value="UniProtKB-KW"/>
</dbReference>
<dbReference type="Gene3D" id="1.10.10.10">
    <property type="entry name" value="Winged helix-like DNA-binding domain superfamily/Winged helix DNA-binding domain"/>
    <property type="match status" value="1"/>
</dbReference>